<dbReference type="CDD" id="cd02440">
    <property type="entry name" value="AdoMet_MTases"/>
    <property type="match status" value="1"/>
</dbReference>
<dbReference type="PANTHER" id="PTHR10509">
    <property type="entry name" value="O-METHYLTRANSFERASE-RELATED"/>
    <property type="match status" value="1"/>
</dbReference>
<dbReference type="RefSeq" id="WP_103954788.1">
    <property type="nucleotide sequence ID" value="NZ_FNVT01000002.1"/>
</dbReference>
<dbReference type="PROSITE" id="PS51682">
    <property type="entry name" value="SAM_OMT_I"/>
    <property type="match status" value="1"/>
</dbReference>
<dbReference type="InterPro" id="IPR002935">
    <property type="entry name" value="SAM_O-MeTrfase"/>
</dbReference>
<protein>
    <submittedName>
        <fullName evidence="4">Caffeoyl-CoA O-methyltransferase</fullName>
    </submittedName>
</protein>
<evidence type="ECO:0000256" key="3">
    <source>
        <dbReference type="ARBA" id="ARBA00022691"/>
    </source>
</evidence>
<keyword evidence="5" id="KW-1185">Reference proteome</keyword>
<sequence>MPLSTARVATSSPELYLKQADAAGHDRATIAFDQGTCTLIATTDELLLIAAAADAAALTGVQDAVARKLATGVDWSTPITGDEVQIVDPAIEDYLLAHSTPADDLLRELAVTTREATGRAAGMQVSADEGALLSMLVRLSGARRAIEVGVFTGYSSLCIARALPADGQLIACDVSSEWTAIARPFWERAGVADRVDLRIGPALDTLRALPAEPAFDFAFIDADKGNYPAYYEEIVPRLVPGGLLVLDNVFQGGRVLDPAFQEANHVAMRHVNEAIVRDDRLDCVMLPVRDGVTLARKR</sequence>
<dbReference type="InterPro" id="IPR029063">
    <property type="entry name" value="SAM-dependent_MTases_sf"/>
</dbReference>
<dbReference type="GO" id="GO:0008171">
    <property type="term" value="F:O-methyltransferase activity"/>
    <property type="evidence" value="ECO:0007669"/>
    <property type="project" value="InterPro"/>
</dbReference>
<organism evidence="4 5">
    <name type="scientific">Nonomuraea solani</name>
    <dbReference type="NCBI Taxonomy" id="1144553"/>
    <lineage>
        <taxon>Bacteria</taxon>
        <taxon>Bacillati</taxon>
        <taxon>Actinomycetota</taxon>
        <taxon>Actinomycetes</taxon>
        <taxon>Streptosporangiales</taxon>
        <taxon>Streptosporangiaceae</taxon>
        <taxon>Nonomuraea</taxon>
    </lineage>
</organism>
<dbReference type="GO" id="GO:0032259">
    <property type="term" value="P:methylation"/>
    <property type="evidence" value="ECO:0007669"/>
    <property type="project" value="UniProtKB-KW"/>
</dbReference>
<evidence type="ECO:0000256" key="2">
    <source>
        <dbReference type="ARBA" id="ARBA00022679"/>
    </source>
</evidence>
<keyword evidence="1 4" id="KW-0489">Methyltransferase</keyword>
<dbReference type="PANTHER" id="PTHR10509:SF14">
    <property type="entry name" value="CAFFEOYL-COA O-METHYLTRANSFERASE 3-RELATED"/>
    <property type="match status" value="1"/>
</dbReference>
<accession>A0A1H5XUA0</accession>
<dbReference type="AlphaFoldDB" id="A0A1H5XUA0"/>
<keyword evidence="2 4" id="KW-0808">Transferase</keyword>
<keyword evidence="3" id="KW-0949">S-adenosyl-L-methionine</keyword>
<evidence type="ECO:0000313" key="4">
    <source>
        <dbReference type="EMBL" id="SEG15314.1"/>
    </source>
</evidence>
<reference evidence="4 5" key="1">
    <citation type="submission" date="2016-10" db="EMBL/GenBank/DDBJ databases">
        <authorList>
            <person name="de Groot N.N."/>
        </authorList>
    </citation>
    <scope>NUCLEOTIDE SEQUENCE [LARGE SCALE GENOMIC DNA]</scope>
    <source>
        <strain evidence="4 5">CGMCC 4.7037</strain>
    </source>
</reference>
<evidence type="ECO:0000256" key="1">
    <source>
        <dbReference type="ARBA" id="ARBA00022603"/>
    </source>
</evidence>
<dbReference type="Proteomes" id="UP000236732">
    <property type="component" value="Unassembled WGS sequence"/>
</dbReference>
<dbReference type="EMBL" id="FNVT01000002">
    <property type="protein sequence ID" value="SEG15314.1"/>
    <property type="molecule type" value="Genomic_DNA"/>
</dbReference>
<dbReference type="InterPro" id="IPR050362">
    <property type="entry name" value="Cation-dep_OMT"/>
</dbReference>
<gene>
    <name evidence="4" type="ORF">SAMN05444920_10229</name>
</gene>
<dbReference type="Gene3D" id="3.40.50.150">
    <property type="entry name" value="Vaccinia Virus protein VP39"/>
    <property type="match status" value="1"/>
</dbReference>
<dbReference type="Gene3D" id="3.30.310.50">
    <property type="entry name" value="Alpha-D-phosphohexomutase, C-terminal domain"/>
    <property type="match status" value="1"/>
</dbReference>
<dbReference type="Pfam" id="PF01596">
    <property type="entry name" value="Methyltransf_3"/>
    <property type="match status" value="1"/>
</dbReference>
<proteinExistence type="predicted"/>
<dbReference type="GO" id="GO:0008757">
    <property type="term" value="F:S-adenosylmethionine-dependent methyltransferase activity"/>
    <property type="evidence" value="ECO:0007669"/>
    <property type="project" value="TreeGrafter"/>
</dbReference>
<dbReference type="SUPFAM" id="SSF53335">
    <property type="entry name" value="S-adenosyl-L-methionine-dependent methyltransferases"/>
    <property type="match status" value="1"/>
</dbReference>
<name>A0A1H5XUA0_9ACTN</name>
<evidence type="ECO:0000313" key="5">
    <source>
        <dbReference type="Proteomes" id="UP000236732"/>
    </source>
</evidence>
<dbReference type="OrthoDB" id="9799672at2"/>